<reference evidence="2" key="2">
    <citation type="submission" date="2017-10" db="EMBL/GenBank/DDBJ databases">
        <title>Ladona fulva Genome sequencing and assembly.</title>
        <authorList>
            <person name="Murali S."/>
            <person name="Richards S."/>
            <person name="Bandaranaike D."/>
            <person name="Bellair M."/>
            <person name="Blankenburg K."/>
            <person name="Chao H."/>
            <person name="Dinh H."/>
            <person name="Doddapaneni H."/>
            <person name="Dugan-Rocha S."/>
            <person name="Elkadiri S."/>
            <person name="Gnanaolivu R."/>
            <person name="Hernandez B."/>
            <person name="Skinner E."/>
            <person name="Javaid M."/>
            <person name="Lee S."/>
            <person name="Li M."/>
            <person name="Ming W."/>
            <person name="Munidasa M."/>
            <person name="Muniz J."/>
            <person name="Nguyen L."/>
            <person name="Hughes D."/>
            <person name="Osuji N."/>
            <person name="Pu L.-L."/>
            <person name="Puazo M."/>
            <person name="Qu C."/>
            <person name="Quiroz J."/>
            <person name="Raj R."/>
            <person name="Weissenberger G."/>
            <person name="Xin Y."/>
            <person name="Zou X."/>
            <person name="Han Y."/>
            <person name="Worley K."/>
            <person name="Muzny D."/>
            <person name="Gibbs R."/>
        </authorList>
    </citation>
    <scope>NUCLEOTIDE SEQUENCE</scope>
    <source>
        <strain evidence="2">Sampled in the wild</strain>
    </source>
</reference>
<keyword evidence="3" id="KW-1185">Reference proteome</keyword>
<dbReference type="GO" id="GO:0008360">
    <property type="term" value="P:regulation of cell shape"/>
    <property type="evidence" value="ECO:0007669"/>
    <property type="project" value="TreeGrafter"/>
</dbReference>
<reference evidence="2" key="1">
    <citation type="submission" date="2013-04" db="EMBL/GenBank/DDBJ databases">
        <authorList>
            <person name="Qu J."/>
            <person name="Murali S.C."/>
            <person name="Bandaranaike D."/>
            <person name="Bellair M."/>
            <person name="Blankenburg K."/>
            <person name="Chao H."/>
            <person name="Dinh H."/>
            <person name="Doddapaneni H."/>
            <person name="Downs B."/>
            <person name="Dugan-Rocha S."/>
            <person name="Elkadiri S."/>
            <person name="Gnanaolivu R.D."/>
            <person name="Hernandez B."/>
            <person name="Javaid M."/>
            <person name="Jayaseelan J.C."/>
            <person name="Lee S."/>
            <person name="Li M."/>
            <person name="Ming W."/>
            <person name="Munidasa M."/>
            <person name="Muniz J."/>
            <person name="Nguyen L."/>
            <person name="Ongeri F."/>
            <person name="Osuji N."/>
            <person name="Pu L.-L."/>
            <person name="Puazo M."/>
            <person name="Qu C."/>
            <person name="Quiroz J."/>
            <person name="Raj R."/>
            <person name="Weissenberger G."/>
            <person name="Xin Y."/>
            <person name="Zou X."/>
            <person name="Han Y."/>
            <person name="Richards S."/>
            <person name="Worley K."/>
            <person name="Muzny D."/>
            <person name="Gibbs R."/>
        </authorList>
    </citation>
    <scope>NUCLEOTIDE SEQUENCE</scope>
    <source>
        <strain evidence="2">Sampled in the wild</strain>
    </source>
</reference>
<organism evidence="2 3">
    <name type="scientific">Ladona fulva</name>
    <name type="common">Scarce chaser dragonfly</name>
    <name type="synonym">Libellula fulva</name>
    <dbReference type="NCBI Taxonomy" id="123851"/>
    <lineage>
        <taxon>Eukaryota</taxon>
        <taxon>Metazoa</taxon>
        <taxon>Ecdysozoa</taxon>
        <taxon>Arthropoda</taxon>
        <taxon>Hexapoda</taxon>
        <taxon>Insecta</taxon>
        <taxon>Pterygota</taxon>
        <taxon>Palaeoptera</taxon>
        <taxon>Odonata</taxon>
        <taxon>Epiprocta</taxon>
        <taxon>Anisoptera</taxon>
        <taxon>Libelluloidea</taxon>
        <taxon>Libellulidae</taxon>
        <taxon>Ladona</taxon>
    </lineage>
</organism>
<dbReference type="Gene3D" id="2.130.10.10">
    <property type="entry name" value="YVTN repeat-like/Quinoprotein amine dehydrogenase"/>
    <property type="match status" value="1"/>
</dbReference>
<dbReference type="PROSITE" id="PS50294">
    <property type="entry name" value="WD_REPEATS_REGION"/>
    <property type="match status" value="3"/>
</dbReference>
<keyword evidence="1" id="KW-0853">WD repeat</keyword>
<name>A0A8K0KB34_LADFU</name>
<dbReference type="Pfam" id="PF00400">
    <property type="entry name" value="WD40"/>
    <property type="match status" value="3"/>
</dbReference>
<dbReference type="Proteomes" id="UP000792457">
    <property type="component" value="Unassembled WGS sequence"/>
</dbReference>
<dbReference type="GO" id="GO:0007010">
    <property type="term" value="P:cytoskeleton organization"/>
    <property type="evidence" value="ECO:0007669"/>
    <property type="project" value="TreeGrafter"/>
</dbReference>
<dbReference type="InterPro" id="IPR052060">
    <property type="entry name" value="Bromo_WD_repeat"/>
</dbReference>
<dbReference type="GO" id="GO:0005634">
    <property type="term" value="C:nucleus"/>
    <property type="evidence" value="ECO:0007669"/>
    <property type="project" value="TreeGrafter"/>
</dbReference>
<sequence length="232" mass="25713">MGPLLNKEFNCSILGVQSLLGAGKQSLLRTERDLKRKSYSCVEYATRRNNRPLLEPFDYEGQHNLVHVLQGREISSGIARRHAVPVKFYSKQRLFCRTLGHLSAVYCLLFDRTGKFMITGADDLLVKIWSAVDGRLLATLRGASAEITDIAVNPENTLLAAGSCDKILRVWCLQSTAPIAVLTGHTGMITAVHFCPCPRSDGTRYLVSSSSDGSVAFWNYHHPHGQIEEQPV</sequence>
<evidence type="ECO:0000313" key="3">
    <source>
        <dbReference type="Proteomes" id="UP000792457"/>
    </source>
</evidence>
<dbReference type="PANTHER" id="PTHR16266">
    <property type="entry name" value="WD REPEAT DOMAIN 9"/>
    <property type="match status" value="1"/>
</dbReference>
<comment type="caution">
    <text evidence="2">The sequence shown here is derived from an EMBL/GenBank/DDBJ whole genome shotgun (WGS) entry which is preliminary data.</text>
</comment>
<dbReference type="PROSITE" id="PS50082">
    <property type="entry name" value="WD_REPEATS_2"/>
    <property type="match status" value="3"/>
</dbReference>
<protein>
    <submittedName>
        <fullName evidence="2">Uncharacterized protein</fullName>
    </submittedName>
</protein>
<dbReference type="SMART" id="SM00320">
    <property type="entry name" value="WD40"/>
    <property type="match status" value="3"/>
</dbReference>
<evidence type="ECO:0000313" key="2">
    <source>
        <dbReference type="EMBL" id="KAG8230490.1"/>
    </source>
</evidence>
<dbReference type="InterPro" id="IPR036322">
    <property type="entry name" value="WD40_repeat_dom_sf"/>
</dbReference>
<dbReference type="AlphaFoldDB" id="A0A8K0KB34"/>
<accession>A0A8K0KB34</accession>
<dbReference type="InterPro" id="IPR015943">
    <property type="entry name" value="WD40/YVTN_repeat-like_dom_sf"/>
</dbReference>
<feature type="repeat" description="WD" evidence="1">
    <location>
        <begin position="98"/>
        <end position="139"/>
    </location>
</feature>
<dbReference type="EMBL" id="KZ308490">
    <property type="protein sequence ID" value="KAG8230490.1"/>
    <property type="molecule type" value="Genomic_DNA"/>
</dbReference>
<proteinExistence type="predicted"/>
<gene>
    <name evidence="2" type="ORF">J437_LFUL013532</name>
</gene>
<dbReference type="PANTHER" id="PTHR16266:SF17">
    <property type="entry name" value="BRWD3"/>
    <property type="match status" value="1"/>
</dbReference>
<evidence type="ECO:0000256" key="1">
    <source>
        <dbReference type="PROSITE-ProRule" id="PRU00221"/>
    </source>
</evidence>
<feature type="repeat" description="WD" evidence="1">
    <location>
        <begin position="182"/>
        <end position="219"/>
    </location>
</feature>
<feature type="non-terminal residue" evidence="2">
    <location>
        <position position="1"/>
    </location>
</feature>
<dbReference type="OrthoDB" id="10265743at2759"/>
<dbReference type="GO" id="GO:0006357">
    <property type="term" value="P:regulation of transcription by RNA polymerase II"/>
    <property type="evidence" value="ECO:0007669"/>
    <property type="project" value="TreeGrafter"/>
</dbReference>
<dbReference type="SUPFAM" id="SSF50978">
    <property type="entry name" value="WD40 repeat-like"/>
    <property type="match status" value="1"/>
</dbReference>
<feature type="repeat" description="WD" evidence="1">
    <location>
        <begin position="140"/>
        <end position="181"/>
    </location>
</feature>
<dbReference type="InterPro" id="IPR001680">
    <property type="entry name" value="WD40_rpt"/>
</dbReference>